<evidence type="ECO:0000313" key="4">
    <source>
        <dbReference type="EMBL" id="ABY33443.1"/>
    </source>
</evidence>
<dbReference type="Pfam" id="PF14257">
    <property type="entry name" value="DUF4349"/>
    <property type="match status" value="1"/>
</dbReference>
<keyword evidence="1" id="KW-0175">Coiled coil</keyword>
<dbReference type="AlphaFoldDB" id="A9WC50"/>
<organism evidence="4 5">
    <name type="scientific">Chloroflexus aurantiacus (strain ATCC 29366 / DSM 635 / J-10-fl)</name>
    <dbReference type="NCBI Taxonomy" id="324602"/>
    <lineage>
        <taxon>Bacteria</taxon>
        <taxon>Bacillati</taxon>
        <taxon>Chloroflexota</taxon>
        <taxon>Chloroflexia</taxon>
        <taxon>Chloroflexales</taxon>
        <taxon>Chloroflexineae</taxon>
        <taxon>Chloroflexaceae</taxon>
        <taxon>Chloroflexus</taxon>
    </lineage>
</organism>
<dbReference type="STRING" id="324602.Caur_0190"/>
<evidence type="ECO:0000256" key="2">
    <source>
        <dbReference type="SAM" id="Phobius"/>
    </source>
</evidence>
<evidence type="ECO:0000259" key="3">
    <source>
        <dbReference type="Pfam" id="PF14257"/>
    </source>
</evidence>
<dbReference type="KEGG" id="cau:Caur_0190"/>
<protein>
    <recommendedName>
        <fullName evidence="3">DUF4349 domain-containing protein</fullName>
    </recommendedName>
</protein>
<dbReference type="eggNOG" id="COG1196">
    <property type="taxonomic scope" value="Bacteria"/>
</dbReference>
<feature type="domain" description="DUF4349" evidence="3">
    <location>
        <begin position="83"/>
        <end position="294"/>
    </location>
</feature>
<name>A9WC50_CHLAA</name>
<dbReference type="HOGENOM" id="CLU_046535_1_2_0"/>
<proteinExistence type="predicted"/>
<feature type="coiled-coil region" evidence="1">
    <location>
        <begin position="162"/>
        <end position="226"/>
    </location>
</feature>
<dbReference type="RefSeq" id="WP_012256099.1">
    <property type="nucleotide sequence ID" value="NC_010175.1"/>
</dbReference>
<keyword evidence="5" id="KW-1185">Reference proteome</keyword>
<dbReference type="EMBL" id="CP000909">
    <property type="protein sequence ID" value="ABY33443.1"/>
    <property type="molecule type" value="Genomic_DNA"/>
</dbReference>
<dbReference type="PATRIC" id="fig|324602.8.peg.220"/>
<dbReference type="InterPro" id="IPR025645">
    <property type="entry name" value="DUF4349"/>
</dbReference>
<feature type="transmembrane region" description="Helical" evidence="2">
    <location>
        <begin position="271"/>
        <end position="295"/>
    </location>
</feature>
<keyword evidence="2" id="KW-0812">Transmembrane</keyword>
<keyword evidence="2" id="KW-0472">Membrane</keyword>
<evidence type="ECO:0000313" key="5">
    <source>
        <dbReference type="Proteomes" id="UP000002008"/>
    </source>
</evidence>
<keyword evidence="2" id="KW-1133">Transmembrane helix</keyword>
<accession>A9WC50</accession>
<gene>
    <name evidence="4" type="ordered locus">Caur_0190</name>
</gene>
<dbReference type="InParanoid" id="A9WC50"/>
<dbReference type="Proteomes" id="UP000002008">
    <property type="component" value="Chromosome"/>
</dbReference>
<sequence length="303" mass="32839">MDRLKRFRVAFVIGIIVLLVGGAVVLFGQPGAMMSEQTSFVAMPTPAPMLSGAPVPAQRDTASFAGGVSSGESAIGSEVAVQRLIIKNASIALEVADVLAAEQALRQKAEALGGFVASVETYGSGEDLRATIVLRVPVEHFEAVLRDAEGLASNVLRRSVSGSDVTEEYVDLEARLRNLEATNARLLDLLSRAQNVNDALMVNQALTEIQEQIERIKGRMQYLEQSAAMSTITVELLPVPPPTPIIEEDAWQPLEVARIALRNLIQLGQTLANAVIVFLVWTPVWLPLVLIAVWARRRLSQRT</sequence>
<dbReference type="EnsemblBacteria" id="ABY33443">
    <property type="protein sequence ID" value="ABY33443"/>
    <property type="gene ID" value="Caur_0190"/>
</dbReference>
<evidence type="ECO:0000256" key="1">
    <source>
        <dbReference type="SAM" id="Coils"/>
    </source>
</evidence>
<reference evidence="5" key="1">
    <citation type="journal article" date="2011" name="BMC Genomics">
        <title>Complete genome sequence of the filamentous anoxygenic phototrophic bacterium Chloroflexus aurantiacus.</title>
        <authorList>
            <person name="Tang K.H."/>
            <person name="Barry K."/>
            <person name="Chertkov O."/>
            <person name="Dalin E."/>
            <person name="Han C.S."/>
            <person name="Hauser L.J."/>
            <person name="Honchak B.M."/>
            <person name="Karbach L.E."/>
            <person name="Land M.L."/>
            <person name="Lapidus A."/>
            <person name="Larimer F.W."/>
            <person name="Mikhailova N."/>
            <person name="Pitluck S."/>
            <person name="Pierson B.K."/>
            <person name="Blankenship R.E."/>
        </authorList>
    </citation>
    <scope>NUCLEOTIDE SEQUENCE [LARGE SCALE GENOMIC DNA]</scope>
    <source>
        <strain evidence="5">ATCC 29366 / DSM 635 / J-10-fl</strain>
    </source>
</reference>